<dbReference type="Proteomes" id="UP000198287">
    <property type="component" value="Unassembled WGS sequence"/>
</dbReference>
<organism evidence="2 3">
    <name type="scientific">Folsomia candida</name>
    <name type="common">Springtail</name>
    <dbReference type="NCBI Taxonomy" id="158441"/>
    <lineage>
        <taxon>Eukaryota</taxon>
        <taxon>Metazoa</taxon>
        <taxon>Ecdysozoa</taxon>
        <taxon>Arthropoda</taxon>
        <taxon>Hexapoda</taxon>
        <taxon>Collembola</taxon>
        <taxon>Entomobryomorpha</taxon>
        <taxon>Isotomoidea</taxon>
        <taxon>Isotomidae</taxon>
        <taxon>Proisotominae</taxon>
        <taxon>Folsomia</taxon>
    </lineage>
</organism>
<protein>
    <submittedName>
        <fullName evidence="2">Transposable element Tc1 transposase</fullName>
    </submittedName>
</protein>
<feature type="region of interest" description="Disordered" evidence="1">
    <location>
        <begin position="322"/>
        <end position="356"/>
    </location>
</feature>
<dbReference type="OrthoDB" id="6614320at2759"/>
<dbReference type="PANTHER" id="PTHR47326">
    <property type="entry name" value="TRANSPOSABLE ELEMENT TC3 TRANSPOSASE-LIKE PROTEIN"/>
    <property type="match status" value="1"/>
</dbReference>
<name>A0A226DJ54_FOLCA</name>
<dbReference type="GO" id="GO:0003676">
    <property type="term" value="F:nucleic acid binding"/>
    <property type="evidence" value="ECO:0007669"/>
    <property type="project" value="InterPro"/>
</dbReference>
<comment type="caution">
    <text evidence="2">The sequence shown here is derived from an EMBL/GenBank/DDBJ whole genome shotgun (WGS) entry which is preliminary data.</text>
</comment>
<evidence type="ECO:0000313" key="3">
    <source>
        <dbReference type="Proteomes" id="UP000198287"/>
    </source>
</evidence>
<gene>
    <name evidence="2" type="ORF">Fcan01_20352</name>
</gene>
<proteinExistence type="predicted"/>
<evidence type="ECO:0000313" key="2">
    <source>
        <dbReference type="EMBL" id="OXA44874.1"/>
    </source>
</evidence>
<accession>A0A226DJ54</accession>
<dbReference type="EMBL" id="LNIX01000018">
    <property type="protein sequence ID" value="OXA44874.1"/>
    <property type="molecule type" value="Genomic_DNA"/>
</dbReference>
<dbReference type="Gene3D" id="3.30.420.10">
    <property type="entry name" value="Ribonuclease H-like superfamily/Ribonuclease H"/>
    <property type="match status" value="1"/>
</dbReference>
<dbReference type="InterPro" id="IPR036397">
    <property type="entry name" value="RNaseH_sf"/>
</dbReference>
<evidence type="ECO:0000256" key="1">
    <source>
        <dbReference type="SAM" id="MobiDB-lite"/>
    </source>
</evidence>
<reference evidence="2 3" key="1">
    <citation type="submission" date="2015-12" db="EMBL/GenBank/DDBJ databases">
        <title>The genome of Folsomia candida.</title>
        <authorList>
            <person name="Faddeeva A."/>
            <person name="Derks M.F."/>
            <person name="Anvar Y."/>
            <person name="Smit S."/>
            <person name="Van Straalen N."/>
            <person name="Roelofs D."/>
        </authorList>
    </citation>
    <scope>NUCLEOTIDE SEQUENCE [LARGE SCALE GENOMIC DNA]</scope>
    <source>
        <strain evidence="2 3">VU population</strain>
        <tissue evidence="2">Whole body</tissue>
    </source>
</reference>
<keyword evidence="3" id="KW-1185">Reference proteome</keyword>
<dbReference type="AlphaFoldDB" id="A0A226DJ54"/>
<sequence length="356" mass="40458">MSQKYIDDRLKFEELLQKSAHLSEKRLGEELRSHILWTDESIIELYPKLNQQNVRYRTENKSDVPSRAIPKFGLKVMVAGGFCARCVTPLHIIPKGQSVNAKHYMEKILPIYFDSMGNKEIFPNERKIVFMQDGAIAHTAKASLSLIKTQVSTVWSKGVWAANGPDLNPLKNQWSILKENVYKEPQPRTREELVKKSSRSFQETSIQNQLILQEEIRDLKNIVLRCLNSSNPAAATSNLFWPIKNQEELEKINEILTNNDTYIQQVTLLSRVGGDSVTKAVNYAVRQFFIQAGNTEGIKAELSDSKLDSYIAKWLRDSINRGDEGKQKRSKAKNGRAAVNKVPASEETAEKNVEPN</sequence>
<dbReference type="PANTHER" id="PTHR47326:SF1">
    <property type="entry name" value="HTH PSQ-TYPE DOMAIN-CONTAINING PROTEIN"/>
    <property type="match status" value="1"/>
</dbReference>